<accession>A0A846ZK43</accession>
<protein>
    <submittedName>
        <fullName evidence="9">Type IV secretion system DNA-binding domain-containing protein</fullName>
    </submittedName>
</protein>
<evidence type="ECO:0000256" key="7">
    <source>
        <dbReference type="SAM" id="Phobius"/>
    </source>
</evidence>
<dbReference type="InterPro" id="IPR019476">
    <property type="entry name" value="T4SS_TraD_DNA-bd"/>
</dbReference>
<evidence type="ECO:0000256" key="5">
    <source>
        <dbReference type="ARBA" id="ARBA00023136"/>
    </source>
</evidence>
<keyword evidence="2" id="KW-1003">Cell membrane</keyword>
<dbReference type="EMBL" id="JAAZQD010000002">
    <property type="protein sequence ID" value="NKZ38356.1"/>
    <property type="molecule type" value="Genomic_DNA"/>
</dbReference>
<comment type="subcellular location">
    <subcellularLocation>
        <location evidence="1">Cell membrane</location>
        <topology evidence="1">Multi-pass membrane protein</topology>
    </subcellularLocation>
</comment>
<evidence type="ECO:0000313" key="10">
    <source>
        <dbReference type="Proteomes" id="UP000541636"/>
    </source>
</evidence>
<reference evidence="9 10" key="1">
    <citation type="journal article" date="2017" name="Int. J. Syst. Evol. Microbiol.">
        <title>Oleiagrimonas citrea sp. nov., a marine bacterium isolated from tidal flat sediment and emended description of the genus Oleiagrimonas Fang et al. 2015 and Oleiagrimonas soli.</title>
        <authorList>
            <person name="Yang S.H."/>
            <person name="Seo H.S."/>
            <person name="Seong C.N."/>
            <person name="Kwon K.K."/>
        </authorList>
    </citation>
    <scope>NUCLEOTIDE SEQUENCE [LARGE SCALE GENOMIC DNA]</scope>
    <source>
        <strain evidence="9 10">MEBiC09124</strain>
    </source>
</reference>
<dbReference type="Pfam" id="PF10412">
    <property type="entry name" value="TrwB_AAD_bind"/>
    <property type="match status" value="1"/>
</dbReference>
<dbReference type="InterPro" id="IPR027417">
    <property type="entry name" value="P-loop_NTPase"/>
</dbReference>
<feature type="region of interest" description="Disordered" evidence="6">
    <location>
        <begin position="561"/>
        <end position="656"/>
    </location>
</feature>
<dbReference type="Gene3D" id="3.40.50.300">
    <property type="entry name" value="P-loop containing nucleotide triphosphate hydrolases"/>
    <property type="match status" value="2"/>
</dbReference>
<keyword evidence="5 7" id="KW-0472">Membrane</keyword>
<evidence type="ECO:0000256" key="3">
    <source>
        <dbReference type="ARBA" id="ARBA00022692"/>
    </source>
</evidence>
<dbReference type="SUPFAM" id="SSF52540">
    <property type="entry name" value="P-loop containing nucleoside triphosphate hydrolases"/>
    <property type="match status" value="1"/>
</dbReference>
<keyword evidence="9" id="KW-0238">DNA-binding</keyword>
<evidence type="ECO:0000256" key="2">
    <source>
        <dbReference type="ARBA" id="ARBA00022475"/>
    </source>
</evidence>
<dbReference type="GO" id="GO:0003677">
    <property type="term" value="F:DNA binding"/>
    <property type="evidence" value="ECO:0007669"/>
    <property type="project" value="UniProtKB-KW"/>
</dbReference>
<gene>
    <name evidence="9" type="ORF">HF690_05215</name>
</gene>
<keyword evidence="3 7" id="KW-0812">Transmembrane</keyword>
<dbReference type="InterPro" id="IPR051539">
    <property type="entry name" value="T4SS-coupling_protein"/>
</dbReference>
<evidence type="ECO:0000256" key="6">
    <source>
        <dbReference type="SAM" id="MobiDB-lite"/>
    </source>
</evidence>
<keyword evidence="4 7" id="KW-1133">Transmembrane helix</keyword>
<evidence type="ECO:0000256" key="4">
    <source>
        <dbReference type="ARBA" id="ARBA00022989"/>
    </source>
</evidence>
<feature type="transmembrane region" description="Helical" evidence="7">
    <location>
        <begin position="32"/>
        <end position="52"/>
    </location>
</feature>
<feature type="compositionally biased region" description="Basic and acidic residues" evidence="6">
    <location>
        <begin position="601"/>
        <end position="624"/>
    </location>
</feature>
<sequence>MRLQEDKIYNIYLGPRPRHIPPSALVRRWDTAALGGLLTALLAFALVLVVLWRPLPGSLGLPPAPGGLRGLWALLKALWLLAAEPHSPNAQAVIAWAHEVGFARVWGRQLIAAAVGLVSGSAVFAASLTPVAAEFQVGGVQVLSSKAAEKAARAYSRGLVRKDDPAFLKLHPDLTLTRSQIARGVLLVGSPGSGKTTALWPVIEQIERANHKALIADTKGDFAAGLRSKSLALVCPWDKRSAVWDIAADLTTYEHANAFACACIKPGKEAYFSNTARQLLRAMVCYLIETKGREWGWQDLDTLRSKDPAELYKLLSTTDPGAAKHIDPEAEKQASINHGNLLSETDFVGLLAKAWGDGQKRKKWSARAWARDEYKGPRRVVLQTNGLEASFIGAILDVVAQDLISPNTPDSRERSLFFLLDELPALGRLNSLSALLDKGRSKGVHAFLGFQDFAQIEKVYGREDAHALPGLCATHAYFQIAPGPTRDMLAKRLGRVRVAAMSETLSSSYAGVSASTAYHETERDAVLASDLTETLGPRGGKKGPWFVRALVTTGGFCGRLDFPGVPAPKRREGRIPAPWTLGKDEAEATSSKAGLAGGKPHKQERENEPARQREAQPQEPDKQARPRVVGAKPAPKREMTSPEAMEESAKMGAEALGVHGVNEATAGLEVLQELLNASAPPQPSPTIQQMPGD</sequence>
<name>A0A846ZK43_9GAMM</name>
<evidence type="ECO:0000313" key="9">
    <source>
        <dbReference type="EMBL" id="NKZ38356.1"/>
    </source>
</evidence>
<dbReference type="Proteomes" id="UP000541636">
    <property type="component" value="Unassembled WGS sequence"/>
</dbReference>
<proteinExistence type="predicted"/>
<dbReference type="RefSeq" id="WP_168608700.1">
    <property type="nucleotide sequence ID" value="NZ_JAAZQD010000002.1"/>
</dbReference>
<dbReference type="AlphaFoldDB" id="A0A846ZK43"/>
<comment type="caution">
    <text evidence="9">The sequence shown here is derived from an EMBL/GenBank/DDBJ whole genome shotgun (WGS) entry which is preliminary data.</text>
</comment>
<organism evidence="9 10">
    <name type="scientific">Oleiagrimonas citrea</name>
    <dbReference type="NCBI Taxonomy" id="1665687"/>
    <lineage>
        <taxon>Bacteria</taxon>
        <taxon>Pseudomonadati</taxon>
        <taxon>Pseudomonadota</taxon>
        <taxon>Gammaproteobacteria</taxon>
        <taxon>Lysobacterales</taxon>
        <taxon>Rhodanobacteraceae</taxon>
        <taxon>Oleiagrimonas</taxon>
    </lineage>
</organism>
<feature type="region of interest" description="Disordered" evidence="6">
    <location>
        <begin position="674"/>
        <end position="693"/>
    </location>
</feature>
<dbReference type="GO" id="GO:0005886">
    <property type="term" value="C:plasma membrane"/>
    <property type="evidence" value="ECO:0007669"/>
    <property type="project" value="UniProtKB-SubCell"/>
</dbReference>
<keyword evidence="10" id="KW-1185">Reference proteome</keyword>
<feature type="domain" description="Type IV secretion system coupling protein TraD DNA-binding" evidence="8">
    <location>
        <begin position="173"/>
        <end position="533"/>
    </location>
</feature>
<evidence type="ECO:0000259" key="8">
    <source>
        <dbReference type="Pfam" id="PF10412"/>
    </source>
</evidence>
<dbReference type="PANTHER" id="PTHR37937:SF1">
    <property type="entry name" value="CONJUGATIVE TRANSFER: DNA TRANSPORT"/>
    <property type="match status" value="1"/>
</dbReference>
<dbReference type="CDD" id="cd01127">
    <property type="entry name" value="TrwB_TraG_TraD_VirD4"/>
    <property type="match status" value="1"/>
</dbReference>
<evidence type="ECO:0000256" key="1">
    <source>
        <dbReference type="ARBA" id="ARBA00004651"/>
    </source>
</evidence>
<dbReference type="PANTHER" id="PTHR37937">
    <property type="entry name" value="CONJUGATIVE TRANSFER: DNA TRANSPORT"/>
    <property type="match status" value="1"/>
</dbReference>